<evidence type="ECO:0000256" key="1">
    <source>
        <dbReference type="SAM" id="MobiDB-lite"/>
    </source>
</evidence>
<sequence length="33" mass="3269">MTTQTAAASVAASVPAITKRPPGNTTGRVVINS</sequence>
<feature type="compositionally biased region" description="Low complexity" evidence="1">
    <location>
        <begin position="1"/>
        <end position="16"/>
    </location>
</feature>
<gene>
    <name evidence="2" type="ORF">UFOPK3124_00001</name>
</gene>
<name>A0A6J6YCB3_9ZZZZ</name>
<dbReference type="EMBL" id="CAFAAY010000001">
    <property type="protein sequence ID" value="CAB4804846.1"/>
    <property type="molecule type" value="Genomic_DNA"/>
</dbReference>
<feature type="compositionally biased region" description="Polar residues" evidence="1">
    <location>
        <begin position="23"/>
        <end position="33"/>
    </location>
</feature>
<reference evidence="2" key="1">
    <citation type="submission" date="2020-05" db="EMBL/GenBank/DDBJ databases">
        <authorList>
            <person name="Chiriac C."/>
            <person name="Salcher M."/>
            <person name="Ghai R."/>
            <person name="Kavagutti S V."/>
        </authorList>
    </citation>
    <scope>NUCLEOTIDE SEQUENCE</scope>
</reference>
<accession>A0A6J6YCB3</accession>
<organism evidence="2">
    <name type="scientific">freshwater metagenome</name>
    <dbReference type="NCBI Taxonomy" id="449393"/>
    <lineage>
        <taxon>unclassified sequences</taxon>
        <taxon>metagenomes</taxon>
        <taxon>ecological metagenomes</taxon>
    </lineage>
</organism>
<feature type="region of interest" description="Disordered" evidence="1">
    <location>
        <begin position="1"/>
        <end position="33"/>
    </location>
</feature>
<protein>
    <submittedName>
        <fullName evidence="2">Unannotated protein</fullName>
    </submittedName>
</protein>
<evidence type="ECO:0000313" key="2">
    <source>
        <dbReference type="EMBL" id="CAB4804846.1"/>
    </source>
</evidence>
<dbReference type="AlphaFoldDB" id="A0A6J6YCB3"/>
<proteinExistence type="predicted"/>